<dbReference type="EMBL" id="JAUEPR010000072">
    <property type="protein sequence ID" value="KAK0467639.1"/>
    <property type="molecule type" value="Genomic_DNA"/>
</dbReference>
<feature type="transmembrane region" description="Helical" evidence="1">
    <location>
        <begin position="186"/>
        <end position="207"/>
    </location>
</feature>
<protein>
    <recommendedName>
        <fullName evidence="2">DUF6533 domain-containing protein</fullName>
    </recommendedName>
</protein>
<organism evidence="3 4">
    <name type="scientific">Armillaria novae-zelandiae</name>
    <dbReference type="NCBI Taxonomy" id="153914"/>
    <lineage>
        <taxon>Eukaryota</taxon>
        <taxon>Fungi</taxon>
        <taxon>Dikarya</taxon>
        <taxon>Basidiomycota</taxon>
        <taxon>Agaricomycotina</taxon>
        <taxon>Agaricomycetes</taxon>
        <taxon>Agaricomycetidae</taxon>
        <taxon>Agaricales</taxon>
        <taxon>Marasmiineae</taxon>
        <taxon>Physalacriaceae</taxon>
        <taxon>Armillaria</taxon>
    </lineage>
</organism>
<feature type="domain" description="DUF6533" evidence="2">
    <location>
        <begin position="23"/>
        <end position="64"/>
    </location>
</feature>
<keyword evidence="4" id="KW-1185">Reference proteome</keyword>
<dbReference type="InterPro" id="IPR045340">
    <property type="entry name" value="DUF6533"/>
</dbReference>
<proteinExistence type="predicted"/>
<dbReference type="Pfam" id="PF20151">
    <property type="entry name" value="DUF6533"/>
    <property type="match status" value="1"/>
</dbReference>
<name>A0AA39TZQ7_9AGAR</name>
<evidence type="ECO:0000259" key="2">
    <source>
        <dbReference type="Pfam" id="PF20151"/>
    </source>
</evidence>
<keyword evidence="1" id="KW-0472">Membrane</keyword>
<feature type="transmembrane region" description="Helical" evidence="1">
    <location>
        <begin position="228"/>
        <end position="261"/>
    </location>
</feature>
<evidence type="ECO:0000313" key="3">
    <source>
        <dbReference type="EMBL" id="KAK0467639.1"/>
    </source>
</evidence>
<gene>
    <name evidence="3" type="ORF">IW261DRAFT_1612898</name>
</gene>
<feature type="transmembrane region" description="Helical" evidence="1">
    <location>
        <begin position="138"/>
        <end position="159"/>
    </location>
</feature>
<evidence type="ECO:0000256" key="1">
    <source>
        <dbReference type="SAM" id="Phobius"/>
    </source>
</evidence>
<keyword evidence="1" id="KW-0812">Transmembrane</keyword>
<feature type="transmembrane region" description="Helical" evidence="1">
    <location>
        <begin position="62"/>
        <end position="82"/>
    </location>
</feature>
<accession>A0AA39TZQ7</accession>
<dbReference type="Proteomes" id="UP001175227">
    <property type="component" value="Unassembled WGS sequence"/>
</dbReference>
<keyword evidence="1" id="KW-1133">Transmembrane helix</keyword>
<sequence length="293" mass="33186">MLGPMSITGSIGQILFARYMPPAGIALLLWDHCLTFDEEVTTIWASFKGPILPKVIYVMNRYFTEAVLLYTAYIFAGLRQPTANKVGPWRFCDNLTLMCASVFWLLPISSTLVGGILQFLIMLRAYRLWDHKQTMRKVLIVVFVACMIGSLVLSVRMALTLMRAQVILPPWVIVCAVPEVPKDAPFLMGILLLFNLFVLLVSFYNALEEPRRRESEVFHSLQRDGAKVYFVVCLLWVMLLIASVVAEMLVYFPVLILAWSVGANLTSRMQLRIESLGRSNIAHPTMIYSTPED</sequence>
<comment type="caution">
    <text evidence="3">The sequence shown here is derived from an EMBL/GenBank/DDBJ whole genome shotgun (WGS) entry which is preliminary data.</text>
</comment>
<evidence type="ECO:0000313" key="4">
    <source>
        <dbReference type="Proteomes" id="UP001175227"/>
    </source>
</evidence>
<feature type="transmembrane region" description="Helical" evidence="1">
    <location>
        <begin position="102"/>
        <end position="126"/>
    </location>
</feature>
<dbReference type="AlphaFoldDB" id="A0AA39TZQ7"/>
<reference evidence="3" key="1">
    <citation type="submission" date="2023-06" db="EMBL/GenBank/DDBJ databases">
        <authorList>
            <consortium name="Lawrence Berkeley National Laboratory"/>
            <person name="Ahrendt S."/>
            <person name="Sahu N."/>
            <person name="Indic B."/>
            <person name="Wong-Bajracharya J."/>
            <person name="Merenyi Z."/>
            <person name="Ke H.-M."/>
            <person name="Monk M."/>
            <person name="Kocsube S."/>
            <person name="Drula E."/>
            <person name="Lipzen A."/>
            <person name="Balint B."/>
            <person name="Henrissat B."/>
            <person name="Andreopoulos B."/>
            <person name="Martin F.M."/>
            <person name="Harder C.B."/>
            <person name="Rigling D."/>
            <person name="Ford K.L."/>
            <person name="Foster G.D."/>
            <person name="Pangilinan J."/>
            <person name="Papanicolaou A."/>
            <person name="Barry K."/>
            <person name="LaButti K."/>
            <person name="Viragh M."/>
            <person name="Koriabine M."/>
            <person name="Yan M."/>
            <person name="Riley R."/>
            <person name="Champramary S."/>
            <person name="Plett K.L."/>
            <person name="Tsai I.J."/>
            <person name="Slot J."/>
            <person name="Sipos G."/>
            <person name="Plett J."/>
            <person name="Nagy L.G."/>
            <person name="Grigoriev I.V."/>
        </authorList>
    </citation>
    <scope>NUCLEOTIDE SEQUENCE</scope>
    <source>
        <strain evidence="3">ICMP 16352</strain>
    </source>
</reference>